<evidence type="ECO:0000256" key="1">
    <source>
        <dbReference type="PROSITE-ProRule" id="PRU00023"/>
    </source>
</evidence>
<dbReference type="SUPFAM" id="SSF47769">
    <property type="entry name" value="SAM/Pointed domain"/>
    <property type="match status" value="1"/>
</dbReference>
<accession>R4WDL9</accession>
<dbReference type="EMBL" id="AK417808">
    <property type="protein sequence ID" value="BAN21023.1"/>
    <property type="molecule type" value="mRNA"/>
</dbReference>
<dbReference type="GO" id="GO:0071546">
    <property type="term" value="C:pi-body"/>
    <property type="evidence" value="ECO:0007669"/>
    <property type="project" value="TreeGrafter"/>
</dbReference>
<dbReference type="PANTHER" id="PTHR24157">
    <property type="entry name" value="ANKYRIN REPEAT, SAM AND BASIC LEUCINE ZIPPER DOMAIN-CONTAINING PROTEIN 1"/>
    <property type="match status" value="1"/>
</dbReference>
<feature type="repeat" description="ANK" evidence="1">
    <location>
        <begin position="181"/>
        <end position="213"/>
    </location>
</feature>
<reference evidence="3" key="1">
    <citation type="journal article" date="2013" name="PLoS ONE">
        <title>Gene expression in gut symbiotic organ of stinkbug affected by extracellular bacterial symbiont.</title>
        <authorList>
            <person name="Futahashi R."/>
            <person name="Tanaka K."/>
            <person name="Tanahashi M."/>
            <person name="Nikoh N."/>
            <person name="Kikuchi Y."/>
            <person name="Lee B.L."/>
            <person name="Fukatsu T."/>
        </authorList>
    </citation>
    <scope>NUCLEOTIDE SEQUENCE</scope>
    <source>
        <tissue evidence="3">Midgut</tissue>
    </source>
</reference>
<dbReference type="Pfam" id="PF13606">
    <property type="entry name" value="Ank_3"/>
    <property type="match status" value="1"/>
</dbReference>
<evidence type="ECO:0000259" key="2">
    <source>
        <dbReference type="PROSITE" id="PS50105"/>
    </source>
</evidence>
<protein>
    <recommendedName>
        <fullName evidence="2">SAM domain-containing protein</fullName>
    </recommendedName>
</protein>
<feature type="domain" description="SAM" evidence="2">
    <location>
        <begin position="277"/>
        <end position="340"/>
    </location>
</feature>
<dbReference type="PROSITE" id="PS50105">
    <property type="entry name" value="SAM_DOMAIN"/>
    <property type="match status" value="1"/>
</dbReference>
<name>R4WDL9_RIPPE</name>
<dbReference type="InterPro" id="IPR013761">
    <property type="entry name" value="SAM/pointed_sf"/>
</dbReference>
<dbReference type="PANTHER" id="PTHR24157:SF3">
    <property type="entry name" value="ANKYRIN REPEAT, SAM AND BASIC LEUCINE ZIPPER DOMAIN-CONTAINING PROTEIN 1"/>
    <property type="match status" value="1"/>
</dbReference>
<dbReference type="InterPro" id="IPR036770">
    <property type="entry name" value="Ankyrin_rpt-contain_sf"/>
</dbReference>
<dbReference type="InterPro" id="IPR002110">
    <property type="entry name" value="Ankyrin_rpt"/>
</dbReference>
<dbReference type="Pfam" id="PF00536">
    <property type="entry name" value="SAM_1"/>
    <property type="match status" value="1"/>
</dbReference>
<evidence type="ECO:0000313" key="3">
    <source>
        <dbReference type="EMBL" id="BAN21023.1"/>
    </source>
</evidence>
<dbReference type="PROSITE" id="PS50297">
    <property type="entry name" value="ANK_REP_REGION"/>
    <property type="match status" value="2"/>
</dbReference>
<feature type="repeat" description="ANK" evidence="1">
    <location>
        <begin position="77"/>
        <end position="109"/>
    </location>
</feature>
<organism evidence="3">
    <name type="scientific">Riptortus pedestris</name>
    <name type="common">Bean bug</name>
    <dbReference type="NCBI Taxonomy" id="329032"/>
    <lineage>
        <taxon>Eukaryota</taxon>
        <taxon>Metazoa</taxon>
        <taxon>Ecdysozoa</taxon>
        <taxon>Arthropoda</taxon>
        <taxon>Hexapoda</taxon>
        <taxon>Insecta</taxon>
        <taxon>Pterygota</taxon>
        <taxon>Neoptera</taxon>
        <taxon>Paraneoptera</taxon>
        <taxon>Hemiptera</taxon>
        <taxon>Heteroptera</taxon>
        <taxon>Panheteroptera</taxon>
        <taxon>Pentatomomorpha</taxon>
        <taxon>Coreoidea</taxon>
        <taxon>Alydidae</taxon>
        <taxon>Riptortus</taxon>
    </lineage>
</organism>
<keyword evidence="1" id="KW-0040">ANK repeat</keyword>
<sequence length="474" mass="54937">MARPAGYSSDEEFRDDGLSLSNSETIKKRYVPQEEKLDTTLRKEEMLLSEIINRDFDEVRKYIEEGAEINYKSPKHGHWTPLMHACSQGKVEIIKYLLDKGASTEEHHELITPLLCLCDSRNRNEDELIECLDLLIDYGADVNVTDWFKTNALVYAIKQHREKLVIKLLNIGCNKESSDSDGWTPIFYAVDEGCLGIVQILKDAGANIKKVDLRGRSLYDIAQAKHHKEIAEIVNVAEKVVDIDDIIDSSKDDYKRMSNYEFVMSNLPNKNKGRFYGFHRDAIKWIYGIGLSSLVKLLLEKNVQLNEILTMDEEHMKELGIILSYDRKKLKYCVQKLHEHSWGKNSLKTPSEEEINLNITAQLLCNIIQQVHICSASTYFWRQNMGQKQISNNEKTYIDKGLYYIKFIEKEKNTILKIVKEIENQDKIIPSDLIVHNERKQYSKFKRIIPSIILSVLIFKILKPNIMSIKSKLM</sequence>
<dbReference type="SMART" id="SM00248">
    <property type="entry name" value="ANK"/>
    <property type="match status" value="5"/>
</dbReference>
<dbReference type="SUPFAM" id="SSF48403">
    <property type="entry name" value="Ankyrin repeat"/>
    <property type="match status" value="1"/>
</dbReference>
<proteinExistence type="evidence at transcript level"/>
<dbReference type="Pfam" id="PF12796">
    <property type="entry name" value="Ank_2"/>
    <property type="match status" value="1"/>
</dbReference>
<dbReference type="InterPro" id="IPR001660">
    <property type="entry name" value="SAM"/>
</dbReference>
<dbReference type="PROSITE" id="PS50088">
    <property type="entry name" value="ANK_REPEAT"/>
    <property type="match status" value="2"/>
</dbReference>
<dbReference type="Gene3D" id="1.10.150.50">
    <property type="entry name" value="Transcription Factor, Ets-1"/>
    <property type="match status" value="1"/>
</dbReference>
<dbReference type="Gene3D" id="1.25.40.20">
    <property type="entry name" value="Ankyrin repeat-containing domain"/>
    <property type="match status" value="1"/>
</dbReference>
<dbReference type="AlphaFoldDB" id="R4WDL9"/>